<keyword evidence="3" id="KW-0934">Plastid</keyword>
<dbReference type="InterPro" id="IPR022796">
    <property type="entry name" value="Chloroa_b-bind"/>
</dbReference>
<proteinExistence type="predicted"/>
<accession>A0ABP0KNT8</accession>
<organism evidence="4 5">
    <name type="scientific">Durusdinium trenchii</name>
    <dbReference type="NCBI Taxonomy" id="1381693"/>
    <lineage>
        <taxon>Eukaryota</taxon>
        <taxon>Sar</taxon>
        <taxon>Alveolata</taxon>
        <taxon>Dinophyceae</taxon>
        <taxon>Suessiales</taxon>
        <taxon>Symbiodiniaceae</taxon>
        <taxon>Durusdinium</taxon>
    </lineage>
</organism>
<dbReference type="SUPFAM" id="SSF103511">
    <property type="entry name" value="Chlorophyll a-b binding protein"/>
    <property type="match status" value="1"/>
</dbReference>
<keyword evidence="5" id="KW-1185">Reference proteome</keyword>
<gene>
    <name evidence="4" type="ORF">CCMP2556_LOCUS17147</name>
</gene>
<protein>
    <recommendedName>
        <fullName evidence="6">Chlorophyll a-b binding protein, chloroplastic</fullName>
    </recommendedName>
</protein>
<sequence length="55" mass="6213">VQPPLGYFDPLGISKDGDFTEFYRRREAEIKNGRVAMYATIGMRMHTSDPSFAGD</sequence>
<comment type="subcellular location">
    <subcellularLocation>
        <location evidence="1">Plastid</location>
        <location evidence="1">Chloroplast</location>
    </subcellularLocation>
</comment>
<evidence type="ECO:0000256" key="1">
    <source>
        <dbReference type="ARBA" id="ARBA00004229"/>
    </source>
</evidence>
<evidence type="ECO:0000256" key="3">
    <source>
        <dbReference type="ARBA" id="ARBA00022640"/>
    </source>
</evidence>
<dbReference type="Gene3D" id="1.10.3460.10">
    <property type="entry name" value="Chlorophyll a/b binding protein domain"/>
    <property type="match status" value="1"/>
</dbReference>
<evidence type="ECO:0008006" key="6">
    <source>
        <dbReference type="Google" id="ProtNLM"/>
    </source>
</evidence>
<evidence type="ECO:0000256" key="2">
    <source>
        <dbReference type="ARBA" id="ARBA00022528"/>
    </source>
</evidence>
<name>A0ABP0KNT8_9DINO</name>
<evidence type="ECO:0000313" key="4">
    <source>
        <dbReference type="EMBL" id="CAK9028543.1"/>
    </source>
</evidence>
<dbReference type="Pfam" id="PF00504">
    <property type="entry name" value="Chloroa_b-bind"/>
    <property type="match status" value="1"/>
</dbReference>
<dbReference type="EMBL" id="CAXAMN010009413">
    <property type="protein sequence ID" value="CAK9028543.1"/>
    <property type="molecule type" value="Genomic_DNA"/>
</dbReference>
<keyword evidence="2" id="KW-0150">Chloroplast</keyword>
<dbReference type="Proteomes" id="UP001642484">
    <property type="component" value="Unassembled WGS sequence"/>
</dbReference>
<reference evidence="4 5" key="1">
    <citation type="submission" date="2024-02" db="EMBL/GenBank/DDBJ databases">
        <authorList>
            <person name="Chen Y."/>
            <person name="Shah S."/>
            <person name="Dougan E. K."/>
            <person name="Thang M."/>
            <person name="Chan C."/>
        </authorList>
    </citation>
    <scope>NUCLEOTIDE SEQUENCE [LARGE SCALE GENOMIC DNA]</scope>
</reference>
<evidence type="ECO:0000313" key="5">
    <source>
        <dbReference type="Proteomes" id="UP001642484"/>
    </source>
</evidence>
<comment type="caution">
    <text evidence="4">The sequence shown here is derived from an EMBL/GenBank/DDBJ whole genome shotgun (WGS) entry which is preliminary data.</text>
</comment>
<feature type="non-terminal residue" evidence="4">
    <location>
        <position position="1"/>
    </location>
</feature>